<organism evidence="3 4">
    <name type="scientific">Mailhella massiliensis</name>
    <dbReference type="NCBI Taxonomy" id="1903261"/>
    <lineage>
        <taxon>Bacteria</taxon>
        <taxon>Pseudomonadati</taxon>
        <taxon>Thermodesulfobacteriota</taxon>
        <taxon>Desulfovibrionia</taxon>
        <taxon>Desulfovibrionales</taxon>
        <taxon>Desulfovibrionaceae</taxon>
        <taxon>Mailhella</taxon>
    </lineage>
</organism>
<sequence>GMLHMPSVEGWQLLFKPRQGGEDDSRVVMEGGVAQRKSPRKSILSPTLSAFSAMLSEAGAACTDMAAHAVNQYGGAARYLRELRTQRIFALFSPREEEFAVAVGFEGAEKASLALERAALSAGALDTARALVDLRHLMAEQPFTVVMVGEGKRGKSSLVNALLCGEYSPVREAVPETAAVARFRWGGDFSGTVRFLSEEECARMGAYFASEGKEGVFAERLEELRTGAKERGEQKLLSPEDLRSFLSARERGSIFSARVEVEVPAGILRHGMVLVDTPGLNATDPVQNVLAFEECLAADCLVFVMDARRPESASEEELLRQLARSGRAASVIGVVTGVDRLNEKQSRSEAMARAELLMKSAAAHGMKVLGLVDLNAREAMEQRCAGHAAKEGFQKLCALMEHAASGKKRNAAERGERIRMRGAEIARAAREEAKKVLERELSRLPDVRHEELLHSHVQRLESVIQSCSTQAWSVASAASVDMDSWRKEQERALDAWQETIVLRIMDAANRHADTLGYTGMFRQKNWKGFDEEEVPRIARESLEELLAGRRDVQKDWNEKLRQFGERMREISVLCLEAVAVEDVDLQSMGEVPFKRERWLVNASSLMKKMGLVAVGLAIRRGGGLGLGIVLGNMGWWAVLPVAVVGSVVWTLMKLGNPSRCRRIFMERKEEAVRKWVKEQRARLEELLNQNMEELTSAYGRAVSEGFVPALAVLAEEASALRTYLDVLGKIRAGVSARAEHTLRLAENLEKSLSLPPGGEAPAGS</sequence>
<name>A0A921AUF0_9BACT</name>
<dbReference type="AlphaFoldDB" id="A0A921AUF0"/>
<gene>
    <name evidence="3" type="ORF">K8W16_01355</name>
</gene>
<evidence type="ECO:0000313" key="4">
    <source>
        <dbReference type="Proteomes" id="UP000698963"/>
    </source>
</evidence>
<dbReference type="RefSeq" id="WP_304120493.1">
    <property type="nucleotide sequence ID" value="NZ_DYZA01000025.1"/>
</dbReference>
<comment type="caution">
    <text evidence="3">The sequence shown here is derived from an EMBL/GenBank/DDBJ whole genome shotgun (WGS) entry which is preliminary data.</text>
</comment>
<reference evidence="3" key="1">
    <citation type="journal article" date="2021" name="PeerJ">
        <title>Extensive microbial diversity within the chicken gut microbiome revealed by metagenomics and culture.</title>
        <authorList>
            <person name="Gilroy R."/>
            <person name="Ravi A."/>
            <person name="Getino M."/>
            <person name="Pursley I."/>
            <person name="Horton D.L."/>
            <person name="Alikhan N.F."/>
            <person name="Baker D."/>
            <person name="Gharbi K."/>
            <person name="Hall N."/>
            <person name="Watson M."/>
            <person name="Adriaenssens E.M."/>
            <person name="Foster-Nyarko E."/>
            <person name="Jarju S."/>
            <person name="Secka A."/>
            <person name="Antonio M."/>
            <person name="Oren A."/>
            <person name="Chaudhuri R.R."/>
            <person name="La Ragione R."/>
            <person name="Hildebrand F."/>
            <person name="Pallen M.J."/>
        </authorList>
    </citation>
    <scope>NUCLEOTIDE SEQUENCE</scope>
    <source>
        <strain evidence="3">ChiGjej2B2-19336</strain>
    </source>
</reference>
<feature type="domain" description="Dynamin N-terminal" evidence="2">
    <location>
        <begin position="145"/>
        <end position="336"/>
    </location>
</feature>
<dbReference type="PANTHER" id="PTHR43681:SF1">
    <property type="entry name" value="SARCALUMENIN"/>
    <property type="match status" value="1"/>
</dbReference>
<feature type="transmembrane region" description="Helical" evidence="1">
    <location>
        <begin position="633"/>
        <end position="652"/>
    </location>
</feature>
<feature type="non-terminal residue" evidence="3">
    <location>
        <position position="1"/>
    </location>
</feature>
<evidence type="ECO:0000256" key="1">
    <source>
        <dbReference type="SAM" id="Phobius"/>
    </source>
</evidence>
<keyword evidence="1" id="KW-0812">Transmembrane</keyword>
<keyword evidence="1" id="KW-1133">Transmembrane helix</keyword>
<dbReference type="Pfam" id="PF00350">
    <property type="entry name" value="Dynamin_N"/>
    <property type="match status" value="1"/>
</dbReference>
<dbReference type="InterPro" id="IPR027417">
    <property type="entry name" value="P-loop_NTPase"/>
</dbReference>
<dbReference type="InterPro" id="IPR051943">
    <property type="entry name" value="TRAFAC_Dynamin-like_GTPase"/>
</dbReference>
<evidence type="ECO:0000313" key="3">
    <source>
        <dbReference type="EMBL" id="HJD96281.1"/>
    </source>
</evidence>
<reference evidence="3" key="2">
    <citation type="submission" date="2021-09" db="EMBL/GenBank/DDBJ databases">
        <authorList>
            <person name="Gilroy R."/>
        </authorList>
    </citation>
    <scope>NUCLEOTIDE SEQUENCE</scope>
    <source>
        <strain evidence="3">ChiGjej2B2-19336</strain>
    </source>
</reference>
<dbReference type="Gene3D" id="3.40.50.300">
    <property type="entry name" value="P-loop containing nucleotide triphosphate hydrolases"/>
    <property type="match status" value="1"/>
</dbReference>
<proteinExistence type="predicted"/>
<dbReference type="EMBL" id="DYZA01000025">
    <property type="protein sequence ID" value="HJD96281.1"/>
    <property type="molecule type" value="Genomic_DNA"/>
</dbReference>
<accession>A0A921AUF0</accession>
<keyword evidence="1" id="KW-0472">Membrane</keyword>
<dbReference type="Proteomes" id="UP000698963">
    <property type="component" value="Unassembled WGS sequence"/>
</dbReference>
<dbReference type="SUPFAM" id="SSF52540">
    <property type="entry name" value="P-loop containing nucleoside triphosphate hydrolases"/>
    <property type="match status" value="1"/>
</dbReference>
<dbReference type="PANTHER" id="PTHR43681">
    <property type="entry name" value="TRANSMEMBRANE GTPASE FZO"/>
    <property type="match status" value="1"/>
</dbReference>
<dbReference type="InterPro" id="IPR045063">
    <property type="entry name" value="Dynamin_N"/>
</dbReference>
<protein>
    <submittedName>
        <fullName evidence="3">Dynamin family protein</fullName>
    </submittedName>
</protein>
<evidence type="ECO:0000259" key="2">
    <source>
        <dbReference type="Pfam" id="PF00350"/>
    </source>
</evidence>